<keyword evidence="2" id="KW-1185">Reference proteome</keyword>
<name>A0ABQ5M0Z6_9FIRM</name>
<sequence>MAQISNGINDQYLDRNGLDYLVQELIKKIGTNESVDLSNYYTKEQVDGLTSPLEAKFSINFETGQLEYESSNADFWVNYETGELEYERRKFA</sequence>
<evidence type="ECO:0000313" key="2">
    <source>
        <dbReference type="Proteomes" id="UP001419084"/>
    </source>
</evidence>
<dbReference type="EMBL" id="BRPJ01000009">
    <property type="protein sequence ID" value="GLB28618.1"/>
    <property type="molecule type" value="Genomic_DNA"/>
</dbReference>
<proteinExistence type="predicted"/>
<accession>A0ABQ5M0Z6</accession>
<evidence type="ECO:0000313" key="1">
    <source>
        <dbReference type="EMBL" id="GLB28618.1"/>
    </source>
</evidence>
<organism evidence="1 2">
    <name type="scientific">Lacrimispora amygdalina</name>
    <dbReference type="NCBI Taxonomy" id="253257"/>
    <lineage>
        <taxon>Bacteria</taxon>
        <taxon>Bacillati</taxon>
        <taxon>Bacillota</taxon>
        <taxon>Clostridia</taxon>
        <taxon>Lachnospirales</taxon>
        <taxon>Lachnospiraceae</taxon>
        <taxon>Lacrimispora</taxon>
    </lineage>
</organism>
<gene>
    <name evidence="1" type="ORF">LAD12857_05410</name>
</gene>
<protein>
    <submittedName>
        <fullName evidence="1">Uncharacterized protein</fullName>
    </submittedName>
</protein>
<reference evidence="1 2" key="1">
    <citation type="journal article" date="2024" name="Int. J. Syst. Evol. Microbiol.">
        <title>Lacrimispora brassicae sp. nov. isolated from fermented cabbage, and proposal of Clostridium indicum Gundawar et al. 2019 and Clostridium methoxybenzovorans Mechichi et al. 1999 as heterotypic synonyms of Lacrimispora amygdalina (Parshina et al. 2003) Haas and Blanchard 2020 and Lacrimispora indolis (McClung and McCoy 1957) Haas and Blanchard 2020, respectively.</title>
        <authorList>
            <person name="Kobayashi H."/>
            <person name="Tanizawa Y."/>
            <person name="Sakamoto M."/>
            <person name="Ohkuma M."/>
            <person name="Tohno M."/>
        </authorList>
    </citation>
    <scope>NUCLEOTIDE SEQUENCE [LARGE SCALE GENOMIC DNA]</scope>
    <source>
        <strain evidence="1 2">DSM 12857</strain>
    </source>
</reference>
<comment type="caution">
    <text evidence="1">The sequence shown here is derived from an EMBL/GenBank/DDBJ whole genome shotgun (WGS) entry which is preliminary data.</text>
</comment>
<dbReference type="Proteomes" id="UP001419084">
    <property type="component" value="Unassembled WGS sequence"/>
</dbReference>
<dbReference type="RefSeq" id="WP_346064569.1">
    <property type="nucleotide sequence ID" value="NZ_BRPJ01000009.1"/>
</dbReference>